<evidence type="ECO:0000313" key="4">
    <source>
        <dbReference type="Proteomes" id="UP000265000"/>
    </source>
</evidence>
<reference evidence="3" key="2">
    <citation type="submission" date="2025-09" db="UniProtKB">
        <authorList>
            <consortium name="Ensembl"/>
        </authorList>
    </citation>
    <scope>IDENTIFICATION</scope>
</reference>
<dbReference type="Proteomes" id="UP000265000">
    <property type="component" value="Unplaced"/>
</dbReference>
<evidence type="ECO:0000256" key="2">
    <source>
        <dbReference type="SAM" id="MobiDB-lite"/>
    </source>
</evidence>
<reference evidence="3" key="1">
    <citation type="submission" date="2025-08" db="UniProtKB">
        <authorList>
            <consortium name="Ensembl"/>
        </authorList>
    </citation>
    <scope>IDENTIFICATION</scope>
</reference>
<feature type="region of interest" description="Disordered" evidence="2">
    <location>
        <begin position="124"/>
        <end position="149"/>
    </location>
</feature>
<evidence type="ECO:0000256" key="1">
    <source>
        <dbReference type="SAM" id="Coils"/>
    </source>
</evidence>
<keyword evidence="1" id="KW-0175">Coiled coil</keyword>
<name>A0A3Q2NY98_FUNHE</name>
<protein>
    <submittedName>
        <fullName evidence="3">Uncharacterized protein</fullName>
    </submittedName>
</protein>
<dbReference type="STRING" id="8078.ENSFHEP00000004501"/>
<evidence type="ECO:0000313" key="3">
    <source>
        <dbReference type="Ensembl" id="ENSFHEP00000004501.1"/>
    </source>
</evidence>
<keyword evidence="4" id="KW-1185">Reference proteome</keyword>
<dbReference type="GeneTree" id="ENSGT00940000174846"/>
<dbReference type="AlphaFoldDB" id="A0A3Q2NY98"/>
<accession>A0A3Q2NY98</accession>
<feature type="coiled-coil region" evidence="1">
    <location>
        <begin position="167"/>
        <end position="201"/>
    </location>
</feature>
<proteinExistence type="predicted"/>
<sequence length="322" mass="36541">MDAESAELAVEMANVTVTDELPFLQDAHYNLKMPFSGIKLNLLSSLAKISQTAVVNLKDSFNLLHDTLKGVHSCEVRLLGEAKRRRLQLEVQSVEELQSPSEEPDGEVSKLKWQLLQVNTELRAAEGRGHTARHGPRRLQRETQTQPAKVEGNVLKDRRDVLRKEDFRTLMDNLETLETLLSEEQKELEKMIEIKAAEKAQLPQLREKTRQMEALKRVEHAVAASVLTVHLQGDTSAVLDAVPQRKASAQQKGKLEKDLDALKASFQRQVMAEEETQRKHRYGMIQELLKESKHPRQELHHLGCLRQNKEEDGILSLPVVAV</sequence>
<organism evidence="3 4">
    <name type="scientific">Fundulus heteroclitus</name>
    <name type="common">Killifish</name>
    <name type="synonym">Mummichog</name>
    <dbReference type="NCBI Taxonomy" id="8078"/>
    <lineage>
        <taxon>Eukaryota</taxon>
        <taxon>Metazoa</taxon>
        <taxon>Chordata</taxon>
        <taxon>Craniata</taxon>
        <taxon>Vertebrata</taxon>
        <taxon>Euteleostomi</taxon>
        <taxon>Actinopterygii</taxon>
        <taxon>Neopterygii</taxon>
        <taxon>Teleostei</taxon>
        <taxon>Neoteleostei</taxon>
        <taxon>Acanthomorphata</taxon>
        <taxon>Ovalentaria</taxon>
        <taxon>Atherinomorphae</taxon>
        <taxon>Cyprinodontiformes</taxon>
        <taxon>Fundulidae</taxon>
        <taxon>Fundulus</taxon>
    </lineage>
</organism>
<dbReference type="Ensembl" id="ENSFHET00000008740.1">
    <property type="protein sequence ID" value="ENSFHEP00000004501.1"/>
    <property type="gene ID" value="ENSFHEG00000005411.1"/>
</dbReference>